<dbReference type="Proteomes" id="UP000051061">
    <property type="component" value="Unassembled WGS sequence"/>
</dbReference>
<reference evidence="2 3" key="1">
    <citation type="submission" date="2015-09" db="EMBL/GenBank/DDBJ databases">
        <title>Genome sequencing project for genomic taxonomy and phylogenomics of Bacillus-like bacteria.</title>
        <authorList>
            <person name="Liu B."/>
            <person name="Wang J."/>
            <person name="Zhu Y."/>
            <person name="Liu G."/>
            <person name="Chen Q."/>
            <person name="Chen Z."/>
            <person name="Lan J."/>
            <person name="Che J."/>
            <person name="Ge C."/>
            <person name="Shi H."/>
            <person name="Pan Z."/>
            <person name="Liu X."/>
        </authorList>
    </citation>
    <scope>NUCLEOTIDE SEQUENCE [LARGE SCALE GENOMIC DNA]</scope>
    <source>
        <strain evidence="2 3">DSM 19153</strain>
    </source>
</reference>
<keyword evidence="3" id="KW-1185">Reference proteome</keyword>
<evidence type="ECO:0000259" key="1">
    <source>
        <dbReference type="Pfam" id="PF09851"/>
    </source>
</evidence>
<dbReference type="EMBL" id="LJJD01000015">
    <property type="protein sequence ID" value="KQL57404.1"/>
    <property type="molecule type" value="Genomic_DNA"/>
</dbReference>
<comment type="caution">
    <text evidence="2">The sequence shown here is derived from an EMBL/GenBank/DDBJ whole genome shotgun (WGS) entry which is preliminary data.</text>
</comment>
<proteinExistence type="predicted"/>
<name>A0A9D5DQS7_9BACI</name>
<evidence type="ECO:0000313" key="2">
    <source>
        <dbReference type="EMBL" id="KQL57404.1"/>
    </source>
</evidence>
<gene>
    <name evidence="2" type="ORF">AN965_07810</name>
</gene>
<dbReference type="AlphaFoldDB" id="A0A9D5DQS7"/>
<evidence type="ECO:0000313" key="3">
    <source>
        <dbReference type="Proteomes" id="UP000051061"/>
    </source>
</evidence>
<protein>
    <recommendedName>
        <fullName evidence="1">SHOCT domain-containing protein</fullName>
    </recommendedName>
</protein>
<dbReference type="Pfam" id="PF09851">
    <property type="entry name" value="SHOCT"/>
    <property type="match status" value="1"/>
</dbReference>
<sequence>MSQVFKFLESSLIVEEDCVILRHGRIKSLNGGAKKEVILPYSEIEEIIFQKPGFSAGYCYFKRPGASIITTKHQAVYDEHSILLHFRYHYKRFLKAKKIIETRLENVEIVSESELDRIYHSLILDSNQSITYKGYDGSLEVTRDKITILYNGFLHSGGRGQKTIQIKEINSISLSKNTFVSGKIQLHYNGFQDRRNGILASAANELSITNINEYNRFLQAKELIERIKHYHDSHSENDYENSYSQYAELAHTPHSTADELREFKALLDEGIITEEEFEQKKAQLLR</sequence>
<accession>A0A9D5DQS7</accession>
<organism evidence="2 3">
    <name type="scientific">Alkalicoccobacillus plakortidis</name>
    <dbReference type="NCBI Taxonomy" id="444060"/>
    <lineage>
        <taxon>Bacteria</taxon>
        <taxon>Bacillati</taxon>
        <taxon>Bacillota</taxon>
        <taxon>Bacilli</taxon>
        <taxon>Bacillales</taxon>
        <taxon>Bacillaceae</taxon>
        <taxon>Alkalicoccobacillus</taxon>
    </lineage>
</organism>
<feature type="domain" description="SHOCT" evidence="1">
    <location>
        <begin position="258"/>
        <end position="285"/>
    </location>
</feature>
<dbReference type="InterPro" id="IPR018649">
    <property type="entry name" value="SHOCT"/>
</dbReference>